<dbReference type="SUPFAM" id="SSF117074">
    <property type="entry name" value="Hypothetical protein PA1324"/>
    <property type="match status" value="1"/>
</dbReference>
<sequence length="770" mass="84450">MGITADGTKETIATNVQVGQYIEVNDTARKYVSLQFEFATPIKLDNQAIYINNHLELTDTERAKWDSGERGGVEQYRVGAQAEYSDNTDPAVEHPSVIKSQEFFDKNAGIWLSAFAPAIDENVPQSQQVVYTAGGTPFTLRVGPTQYEGNSNSSSLNGNFYGDIKQVDVKTITLLPEGYEFEGLNKEDSLFKYSVRNTHINPDDVQASFVRNYKGTGKNAVIVSYGSIPANFSVTAPLKLRATLGIKPGEQDVPTYLLYNNNDVIYPAGHIELNDNSYTIKPRGTVDTDYKDELDLDDDGNTDEYFMQVHSKLSFIPPLELLSYSRVGVDKPIYTETEVDLGSKLFYGLTILNNSVQDSSAVSLIDVLPYVGDHAIAPNGESEYTARDSKFATPLLGALEDVPENKELLDRFEIAYQLTPQGSDLASVRDGQWLTKDQIRDFSQVKSFKIVLKPGQSLKSKEEVTFKIPAMVPFDTTLVQNKEGQDIKAVNSIAISANNKDYAESLQSVSRPVVYKVSGIAFDDTNKNGIQDEGEKPLSGVSVMLFKDGAQVTDHEGQPLSATTDENGSYSFDVYTRSDTYSVEFKAPYDHRFSEAHGAGTNNDVSTIKNETFGTTTTFALNPQATTQTMNAALYSIRTGSIEVTKTDSTDSHTPLKGAKFKLKGTATYELDEEGNTIRQIGEDIEKTLTTDELGKAVFDSLVPGTYTITEIEAPEGYAIDNTKAVEASVSLENPKATLSFTDTKIKGTITITKTGADNTKLAGATFELR</sequence>
<evidence type="ECO:0000313" key="7">
    <source>
        <dbReference type="EMBL" id="SEB48845.1"/>
    </source>
</evidence>
<evidence type="ECO:0000313" key="8">
    <source>
        <dbReference type="Proteomes" id="UP000183687"/>
    </source>
</evidence>
<reference evidence="7 8" key="1">
    <citation type="submission" date="2016-10" db="EMBL/GenBank/DDBJ databases">
        <authorList>
            <person name="Varghese N."/>
            <person name="Submissions S."/>
        </authorList>
    </citation>
    <scope>NUCLEOTIDE SEQUENCE [LARGE SCALE GENOMIC DNA]</scope>
    <source>
        <strain evidence="7 8">DSM 20586</strain>
    </source>
</reference>
<comment type="similarity">
    <text evidence="2">Belongs to the serine-aspartate repeat-containing protein (SDr) family.</text>
</comment>
<evidence type="ECO:0000256" key="3">
    <source>
        <dbReference type="ARBA" id="ARBA00022525"/>
    </source>
</evidence>
<protein>
    <submittedName>
        <fullName evidence="7">Cna protein B-type domain-containing protein</fullName>
    </submittedName>
</protein>
<keyword evidence="3" id="KW-0964">Secreted</keyword>
<dbReference type="EMBL" id="FNSH01000001">
    <property type="protein sequence ID" value="SEB48845.1"/>
    <property type="molecule type" value="Genomic_DNA"/>
</dbReference>
<feature type="domain" description="SD-repeat containing protein B" evidence="5">
    <location>
        <begin position="520"/>
        <end position="633"/>
    </location>
</feature>
<dbReference type="PANTHER" id="PTHR36108:SF13">
    <property type="entry name" value="COLOSSIN-B-RELATED"/>
    <property type="match status" value="1"/>
</dbReference>
<evidence type="ECO:0000259" key="6">
    <source>
        <dbReference type="Pfam" id="PF17802"/>
    </source>
</evidence>
<comment type="caution">
    <text evidence="7">The sequence shown here is derived from an EMBL/GenBank/DDBJ whole genome shotgun (WGS) entry which is preliminary data.</text>
</comment>
<dbReference type="Pfam" id="PF17210">
    <property type="entry name" value="SdrD_B"/>
    <property type="match status" value="1"/>
</dbReference>
<proteinExistence type="inferred from homology"/>
<organism evidence="7 8">
    <name type="scientific">Atopobium minutum</name>
    <dbReference type="NCBI Taxonomy" id="1381"/>
    <lineage>
        <taxon>Bacteria</taxon>
        <taxon>Bacillati</taxon>
        <taxon>Actinomycetota</taxon>
        <taxon>Coriobacteriia</taxon>
        <taxon>Coriobacteriales</taxon>
        <taxon>Atopobiaceae</taxon>
        <taxon>Atopobium</taxon>
    </lineage>
</organism>
<dbReference type="RefSeq" id="WP_057002000.1">
    <property type="nucleotide sequence ID" value="NZ_FNSH01000001.1"/>
</dbReference>
<dbReference type="InterPro" id="IPR041033">
    <property type="entry name" value="SpaA_PFL_dom_1"/>
</dbReference>
<gene>
    <name evidence="7" type="ORF">SAMN04489746_0381</name>
</gene>
<dbReference type="InterPro" id="IPR013783">
    <property type="entry name" value="Ig-like_fold"/>
</dbReference>
<dbReference type="GO" id="GO:0005576">
    <property type="term" value="C:extracellular region"/>
    <property type="evidence" value="ECO:0007669"/>
    <property type="project" value="UniProtKB-SubCell"/>
</dbReference>
<dbReference type="SUPFAM" id="SSF49478">
    <property type="entry name" value="Cna protein B-type domain"/>
    <property type="match status" value="1"/>
</dbReference>
<dbReference type="InterPro" id="IPR033764">
    <property type="entry name" value="Sdr_B"/>
</dbReference>
<dbReference type="Pfam" id="PF17802">
    <property type="entry name" value="SpaA"/>
    <property type="match status" value="1"/>
</dbReference>
<evidence type="ECO:0000256" key="4">
    <source>
        <dbReference type="ARBA" id="ARBA00022729"/>
    </source>
</evidence>
<dbReference type="GO" id="GO:0005975">
    <property type="term" value="P:carbohydrate metabolic process"/>
    <property type="evidence" value="ECO:0007669"/>
    <property type="project" value="UniProtKB-ARBA"/>
</dbReference>
<comment type="subcellular location">
    <subcellularLocation>
        <location evidence="1">Secreted</location>
    </subcellularLocation>
</comment>
<evidence type="ECO:0000256" key="2">
    <source>
        <dbReference type="ARBA" id="ARBA00007257"/>
    </source>
</evidence>
<accession>A0AB38A593</accession>
<dbReference type="PANTHER" id="PTHR36108">
    <property type="entry name" value="COLOSSIN-B-RELATED"/>
    <property type="match status" value="1"/>
</dbReference>
<dbReference type="Proteomes" id="UP000183687">
    <property type="component" value="Unassembled WGS sequence"/>
</dbReference>
<feature type="domain" description="SpaA-like prealbumin fold" evidence="6">
    <location>
        <begin position="640"/>
        <end position="745"/>
    </location>
</feature>
<evidence type="ECO:0000259" key="5">
    <source>
        <dbReference type="Pfam" id="PF17210"/>
    </source>
</evidence>
<keyword evidence="4" id="KW-0732">Signal</keyword>
<evidence type="ECO:0000256" key="1">
    <source>
        <dbReference type="ARBA" id="ARBA00004613"/>
    </source>
</evidence>
<name>A0AB38A593_9ACTN</name>
<dbReference type="AlphaFoldDB" id="A0AB38A593"/>
<dbReference type="Gene3D" id="2.60.40.10">
    <property type="entry name" value="Immunoglobulins"/>
    <property type="match status" value="2"/>
</dbReference>